<dbReference type="EMBL" id="JBHSOW010000066">
    <property type="protein sequence ID" value="MFC5650994.1"/>
    <property type="molecule type" value="Genomic_DNA"/>
</dbReference>
<reference evidence="2" key="1">
    <citation type="journal article" date="2019" name="Int. J. Syst. Evol. Microbiol.">
        <title>The Global Catalogue of Microorganisms (GCM) 10K type strain sequencing project: providing services to taxonomists for standard genome sequencing and annotation.</title>
        <authorList>
            <consortium name="The Broad Institute Genomics Platform"/>
            <consortium name="The Broad Institute Genome Sequencing Center for Infectious Disease"/>
            <person name="Wu L."/>
            <person name="Ma J."/>
        </authorList>
    </citation>
    <scope>NUCLEOTIDE SEQUENCE [LARGE SCALE GENOMIC DNA]</scope>
    <source>
        <strain evidence="2">CGMCC 1.3240</strain>
    </source>
</reference>
<gene>
    <name evidence="1" type="ORF">ACFPYJ_18140</name>
</gene>
<sequence>MYSNEPLKVVNVTNSLVKATAGKYFLGESEFIDVGRTNLAWAALINPYYSGVNIYCDIFVSSNMSADNLLAKIWFCPTLPPPGKQSLKISLPRRTKEGAVPKVGYSLDGRFA</sequence>
<comment type="caution">
    <text evidence="1">The sequence shown here is derived from an EMBL/GenBank/DDBJ whole genome shotgun (WGS) entry which is preliminary data.</text>
</comment>
<dbReference type="Pfam" id="PF19640">
    <property type="entry name" value="DUF6143"/>
    <property type="match status" value="1"/>
</dbReference>
<proteinExistence type="predicted"/>
<organism evidence="1 2">
    <name type="scientific">Paenibacillus solisilvae</name>
    <dbReference type="NCBI Taxonomy" id="2486751"/>
    <lineage>
        <taxon>Bacteria</taxon>
        <taxon>Bacillati</taxon>
        <taxon>Bacillota</taxon>
        <taxon>Bacilli</taxon>
        <taxon>Bacillales</taxon>
        <taxon>Paenibacillaceae</taxon>
        <taxon>Paenibacillus</taxon>
    </lineage>
</organism>
<accession>A0ABW0W1U8</accession>
<evidence type="ECO:0000313" key="1">
    <source>
        <dbReference type="EMBL" id="MFC5650994.1"/>
    </source>
</evidence>
<dbReference type="RefSeq" id="WP_379189588.1">
    <property type="nucleotide sequence ID" value="NZ_JBHSOW010000066.1"/>
</dbReference>
<dbReference type="Proteomes" id="UP001596047">
    <property type="component" value="Unassembled WGS sequence"/>
</dbReference>
<dbReference type="InterPro" id="IPR046141">
    <property type="entry name" value="DUF6143"/>
</dbReference>
<evidence type="ECO:0000313" key="2">
    <source>
        <dbReference type="Proteomes" id="UP001596047"/>
    </source>
</evidence>
<keyword evidence="2" id="KW-1185">Reference proteome</keyword>
<name>A0ABW0W1U8_9BACL</name>
<protein>
    <submittedName>
        <fullName evidence="1">DUF6143 family protein</fullName>
    </submittedName>
</protein>